<reference evidence="2 3" key="1">
    <citation type="submission" date="2021-06" db="EMBL/GenBank/DDBJ databases">
        <authorList>
            <person name="Palmer J.M."/>
        </authorList>
    </citation>
    <scope>NUCLEOTIDE SEQUENCE [LARGE SCALE GENOMIC DNA]</scope>
    <source>
        <strain evidence="2 3">XC_2019</strain>
        <tissue evidence="2">Muscle</tissue>
    </source>
</reference>
<gene>
    <name evidence="2" type="ORF">XENOCAPTIV_028381</name>
</gene>
<feature type="compositionally biased region" description="Polar residues" evidence="1">
    <location>
        <begin position="93"/>
        <end position="109"/>
    </location>
</feature>
<proteinExistence type="predicted"/>
<protein>
    <submittedName>
        <fullName evidence="2">Uncharacterized protein</fullName>
    </submittedName>
</protein>
<dbReference type="Proteomes" id="UP001434883">
    <property type="component" value="Unassembled WGS sequence"/>
</dbReference>
<name>A0ABV0RW99_9TELE</name>
<feature type="region of interest" description="Disordered" evidence="1">
    <location>
        <begin position="80"/>
        <end position="109"/>
    </location>
</feature>
<comment type="caution">
    <text evidence="2">The sequence shown here is derived from an EMBL/GenBank/DDBJ whole genome shotgun (WGS) entry which is preliminary data.</text>
</comment>
<sequence length="109" mass="12325">MVPLGRTSLTSTYKGQKHKIDFEIIQKDAPFILGRETCTELKMVKRLQRRKQDCSSETIPTSVYRTGMLAWGTHHKFKPKDKTCDSHTEEDTSCYQGQSLGAATQNGES</sequence>
<organism evidence="2 3">
    <name type="scientific">Xenoophorus captivus</name>
    <dbReference type="NCBI Taxonomy" id="1517983"/>
    <lineage>
        <taxon>Eukaryota</taxon>
        <taxon>Metazoa</taxon>
        <taxon>Chordata</taxon>
        <taxon>Craniata</taxon>
        <taxon>Vertebrata</taxon>
        <taxon>Euteleostomi</taxon>
        <taxon>Actinopterygii</taxon>
        <taxon>Neopterygii</taxon>
        <taxon>Teleostei</taxon>
        <taxon>Neoteleostei</taxon>
        <taxon>Acanthomorphata</taxon>
        <taxon>Ovalentaria</taxon>
        <taxon>Atherinomorphae</taxon>
        <taxon>Cyprinodontiformes</taxon>
        <taxon>Goodeidae</taxon>
        <taxon>Xenoophorus</taxon>
    </lineage>
</organism>
<evidence type="ECO:0000256" key="1">
    <source>
        <dbReference type="SAM" id="MobiDB-lite"/>
    </source>
</evidence>
<keyword evidence="3" id="KW-1185">Reference proteome</keyword>
<evidence type="ECO:0000313" key="2">
    <source>
        <dbReference type="EMBL" id="MEQ2212264.1"/>
    </source>
</evidence>
<evidence type="ECO:0000313" key="3">
    <source>
        <dbReference type="Proteomes" id="UP001434883"/>
    </source>
</evidence>
<dbReference type="EMBL" id="JAHRIN010059588">
    <property type="protein sequence ID" value="MEQ2212264.1"/>
    <property type="molecule type" value="Genomic_DNA"/>
</dbReference>
<accession>A0ABV0RW99</accession>
<feature type="compositionally biased region" description="Basic and acidic residues" evidence="1">
    <location>
        <begin position="80"/>
        <end position="90"/>
    </location>
</feature>